<reference evidence="2" key="2">
    <citation type="journal article" date="2024" name="Plant">
        <title>Genomic evolution and insights into agronomic trait innovations of Sesamum species.</title>
        <authorList>
            <person name="Miao H."/>
            <person name="Wang L."/>
            <person name="Qu L."/>
            <person name="Liu H."/>
            <person name="Sun Y."/>
            <person name="Le M."/>
            <person name="Wang Q."/>
            <person name="Wei S."/>
            <person name="Zheng Y."/>
            <person name="Lin W."/>
            <person name="Duan Y."/>
            <person name="Cao H."/>
            <person name="Xiong S."/>
            <person name="Wang X."/>
            <person name="Wei L."/>
            <person name="Li C."/>
            <person name="Ma Q."/>
            <person name="Ju M."/>
            <person name="Zhao R."/>
            <person name="Li G."/>
            <person name="Mu C."/>
            <person name="Tian Q."/>
            <person name="Mei H."/>
            <person name="Zhang T."/>
            <person name="Gao T."/>
            <person name="Zhang H."/>
        </authorList>
    </citation>
    <scope>NUCLEOTIDE SEQUENCE</scope>
    <source>
        <strain evidence="2">3651</strain>
    </source>
</reference>
<evidence type="ECO:0000313" key="2">
    <source>
        <dbReference type="EMBL" id="KAK4435089.1"/>
    </source>
</evidence>
<name>A0AAE1YRC1_9LAMI</name>
<sequence>MPCLSSDDCFSCFFPRPGLIFTCEKPSLYGTWKSHYFFVCRSNWEVPTTWRSLNYLPPINLEGVKGRLKDAGMFNHGFKAKTLLEQDLLIVTGLHPTENTYSGIESHFSRLSVILKFIPGDVPSNPLFSSSMRSALVTPLDIPSNSHARSLFETREAQLDAPARSSSSWPAPSDPVEFPQGTPIIEVVTSPQLEETPLVPPSGSPTQHTPLVLSFEAGSSSQK</sequence>
<dbReference type="AlphaFoldDB" id="A0AAE1YRC1"/>
<reference evidence="2" key="1">
    <citation type="submission" date="2020-06" db="EMBL/GenBank/DDBJ databases">
        <authorList>
            <person name="Li T."/>
            <person name="Hu X."/>
            <person name="Zhang T."/>
            <person name="Song X."/>
            <person name="Zhang H."/>
            <person name="Dai N."/>
            <person name="Sheng W."/>
            <person name="Hou X."/>
            <person name="Wei L."/>
        </authorList>
    </citation>
    <scope>NUCLEOTIDE SEQUENCE</scope>
    <source>
        <strain evidence="2">3651</strain>
        <tissue evidence="2">Leaf</tissue>
    </source>
</reference>
<gene>
    <name evidence="2" type="ORF">Salat_0672200</name>
</gene>
<organism evidence="2 3">
    <name type="scientific">Sesamum alatum</name>
    <dbReference type="NCBI Taxonomy" id="300844"/>
    <lineage>
        <taxon>Eukaryota</taxon>
        <taxon>Viridiplantae</taxon>
        <taxon>Streptophyta</taxon>
        <taxon>Embryophyta</taxon>
        <taxon>Tracheophyta</taxon>
        <taxon>Spermatophyta</taxon>
        <taxon>Magnoliopsida</taxon>
        <taxon>eudicotyledons</taxon>
        <taxon>Gunneridae</taxon>
        <taxon>Pentapetalae</taxon>
        <taxon>asterids</taxon>
        <taxon>lamiids</taxon>
        <taxon>Lamiales</taxon>
        <taxon>Pedaliaceae</taxon>
        <taxon>Sesamum</taxon>
    </lineage>
</organism>
<evidence type="ECO:0000256" key="1">
    <source>
        <dbReference type="SAM" id="MobiDB-lite"/>
    </source>
</evidence>
<evidence type="ECO:0000313" key="3">
    <source>
        <dbReference type="Proteomes" id="UP001293254"/>
    </source>
</evidence>
<dbReference type="EMBL" id="JACGWO010000002">
    <property type="protein sequence ID" value="KAK4435089.1"/>
    <property type="molecule type" value="Genomic_DNA"/>
</dbReference>
<feature type="compositionally biased region" description="Low complexity" evidence="1">
    <location>
        <begin position="161"/>
        <end position="171"/>
    </location>
</feature>
<feature type="region of interest" description="Disordered" evidence="1">
    <location>
        <begin position="159"/>
        <end position="223"/>
    </location>
</feature>
<comment type="caution">
    <text evidence="2">The sequence shown here is derived from an EMBL/GenBank/DDBJ whole genome shotgun (WGS) entry which is preliminary data.</text>
</comment>
<dbReference type="Proteomes" id="UP001293254">
    <property type="component" value="Unassembled WGS sequence"/>
</dbReference>
<protein>
    <submittedName>
        <fullName evidence="2">Uncharacterized protein</fullName>
    </submittedName>
</protein>
<keyword evidence="3" id="KW-1185">Reference proteome</keyword>
<proteinExistence type="predicted"/>
<accession>A0AAE1YRC1</accession>